<reference evidence="6 7" key="1">
    <citation type="journal article" date="2015" name="Infect. Genet. Evol.">
        <title>Genomic sequences of six botulinum neurotoxin-producing strains representing three clostridial species illustrate the mobility and diversity of botulinum neurotoxin genes.</title>
        <authorList>
            <person name="Smith T.J."/>
            <person name="Hill K.K."/>
            <person name="Xie G."/>
            <person name="Foley B.T."/>
            <person name="Williamson C.H."/>
            <person name="Foster J.T."/>
            <person name="Johnson S.L."/>
            <person name="Chertkov O."/>
            <person name="Teshima H."/>
            <person name="Gibbons H.S."/>
            <person name="Johnsky L.A."/>
            <person name="Karavis M.A."/>
            <person name="Smith L.A."/>
        </authorList>
    </citation>
    <scope>NUCLEOTIDE SEQUENCE [LARGE SCALE GENOMIC DNA]</scope>
    <source>
        <strain evidence="6 7">CDC 2741</strain>
    </source>
</reference>
<dbReference type="RefSeq" id="WP_039632790.1">
    <property type="nucleotide sequence ID" value="NZ_AYSO01000016.1"/>
</dbReference>
<dbReference type="STRING" id="29341.RSJ17_20005"/>
<evidence type="ECO:0000313" key="7">
    <source>
        <dbReference type="Proteomes" id="UP000031366"/>
    </source>
</evidence>
<keyword evidence="3" id="KW-0238">DNA-binding</keyword>
<evidence type="ECO:0000256" key="4">
    <source>
        <dbReference type="ARBA" id="ARBA00023163"/>
    </source>
</evidence>
<dbReference type="OrthoDB" id="1954605at2"/>
<dbReference type="AlphaFoldDB" id="A0A0C1R011"/>
<dbReference type="EMBL" id="AYSO01000016">
    <property type="protein sequence ID" value="KIE46712.1"/>
    <property type="molecule type" value="Genomic_DNA"/>
</dbReference>
<dbReference type="Pfam" id="PF12645">
    <property type="entry name" value="HTH_16"/>
    <property type="match status" value="1"/>
</dbReference>
<evidence type="ECO:0000256" key="2">
    <source>
        <dbReference type="ARBA" id="ARBA00023082"/>
    </source>
</evidence>
<dbReference type="GO" id="GO:0006352">
    <property type="term" value="P:DNA-templated transcription initiation"/>
    <property type="evidence" value="ECO:0007669"/>
    <property type="project" value="InterPro"/>
</dbReference>
<dbReference type="NCBIfam" id="TIGR02937">
    <property type="entry name" value="sigma70-ECF"/>
    <property type="match status" value="1"/>
</dbReference>
<keyword evidence="4" id="KW-0804">Transcription</keyword>
<keyword evidence="2" id="KW-0731">Sigma factor</keyword>
<accession>A0A0C1R011</accession>
<dbReference type="SUPFAM" id="SSF88659">
    <property type="entry name" value="Sigma3 and sigma4 domains of RNA polymerase sigma factors"/>
    <property type="match status" value="1"/>
</dbReference>
<dbReference type="Gene3D" id="1.10.1740.10">
    <property type="match status" value="1"/>
</dbReference>
<name>A0A0C1R011_9CLOT</name>
<dbReference type="GO" id="GO:0003677">
    <property type="term" value="F:DNA binding"/>
    <property type="evidence" value="ECO:0007669"/>
    <property type="project" value="UniProtKB-KW"/>
</dbReference>
<keyword evidence="1" id="KW-0805">Transcription regulation</keyword>
<organism evidence="6 7">
    <name type="scientific">Clostridium argentinense CDC 2741</name>
    <dbReference type="NCBI Taxonomy" id="1418104"/>
    <lineage>
        <taxon>Bacteria</taxon>
        <taxon>Bacillati</taxon>
        <taxon>Bacillota</taxon>
        <taxon>Clostridia</taxon>
        <taxon>Eubacteriales</taxon>
        <taxon>Clostridiaceae</taxon>
        <taxon>Clostridium</taxon>
    </lineage>
</organism>
<dbReference type="InterPro" id="IPR024760">
    <property type="entry name" value="HTH_dom_conjug_TS-like"/>
</dbReference>
<comment type="caution">
    <text evidence="6">The sequence shown here is derived from an EMBL/GenBank/DDBJ whole genome shotgun (WGS) entry which is preliminary data.</text>
</comment>
<gene>
    <name evidence="6" type="ORF">U732_3187</name>
</gene>
<evidence type="ECO:0000313" key="6">
    <source>
        <dbReference type="EMBL" id="KIE46712.1"/>
    </source>
</evidence>
<keyword evidence="7" id="KW-1185">Reference proteome</keyword>
<dbReference type="InterPro" id="IPR013325">
    <property type="entry name" value="RNA_pol_sigma_r2"/>
</dbReference>
<dbReference type="InterPro" id="IPR014284">
    <property type="entry name" value="RNA_pol_sigma-70_dom"/>
</dbReference>
<dbReference type="SUPFAM" id="SSF88946">
    <property type="entry name" value="Sigma2 domain of RNA polymerase sigma factors"/>
    <property type="match status" value="1"/>
</dbReference>
<evidence type="ECO:0000259" key="5">
    <source>
        <dbReference type="Pfam" id="PF12645"/>
    </source>
</evidence>
<dbReference type="PANTHER" id="PTHR30385">
    <property type="entry name" value="SIGMA FACTOR F FLAGELLAR"/>
    <property type="match status" value="1"/>
</dbReference>
<dbReference type="Proteomes" id="UP000031366">
    <property type="component" value="Unassembled WGS sequence"/>
</dbReference>
<evidence type="ECO:0000256" key="1">
    <source>
        <dbReference type="ARBA" id="ARBA00023015"/>
    </source>
</evidence>
<protein>
    <submittedName>
        <fullName evidence="6">RNA polymerase sigma factor, sigma-70 family protein</fullName>
    </submittedName>
</protein>
<proteinExistence type="predicted"/>
<feature type="domain" description="Helix-turn-helix conjugative transposon-like" evidence="5">
    <location>
        <begin position="6"/>
        <end position="64"/>
    </location>
</feature>
<sequence length="185" mass="21783">MYNDLNELVVRAKDGDKVAIESIVDRFRNYIKYFSRRIYVAGYEVEDLEQVGFHSLLKAIRACDITKYSFTPYAIASIKNNYYALIRNKVKEGYNLSLEADHNGFKIIDVLNSSDNIEEKYIFKETLQQLKKSIDNLSPIEKEILENIFFQEKTIKQYAEEKNLKYHSVIYRKNLTIEKLAIEDI</sequence>
<dbReference type="GO" id="GO:0016987">
    <property type="term" value="F:sigma factor activity"/>
    <property type="evidence" value="ECO:0007669"/>
    <property type="project" value="UniProtKB-KW"/>
</dbReference>
<evidence type="ECO:0000256" key="3">
    <source>
        <dbReference type="ARBA" id="ARBA00023125"/>
    </source>
</evidence>
<dbReference type="InterPro" id="IPR013324">
    <property type="entry name" value="RNA_pol_sigma_r3/r4-like"/>
</dbReference>